<dbReference type="PANTHER" id="PTHR11748">
    <property type="entry name" value="D-LACTATE DEHYDROGENASE"/>
    <property type="match status" value="1"/>
</dbReference>
<dbReference type="Gene3D" id="3.30.465.10">
    <property type="match status" value="1"/>
</dbReference>
<keyword evidence="3" id="KW-0274">FAD</keyword>
<evidence type="ECO:0000259" key="5">
    <source>
        <dbReference type="PROSITE" id="PS51387"/>
    </source>
</evidence>
<accession>A0A147ENY7</accession>
<dbReference type="SUPFAM" id="SSF56176">
    <property type="entry name" value="FAD-binding/transporter-associated domain-like"/>
    <property type="match status" value="1"/>
</dbReference>
<dbReference type="Pfam" id="PF02913">
    <property type="entry name" value="FAD-oxidase_C"/>
    <property type="match status" value="1"/>
</dbReference>
<sequence>MSTARTDAFGETISHLPPGVGAEHFIAAIDRMREAIGAENVHVDDATVRQYDDRFPVTDGDEFRGGAVVWPGSTADVQAIVRIANEFLIPLHAFSTGRNLGYGGSSPMVTGSVLLHLGKRMNRVLEINEKLAYAVVEPGVDYATLHRAVEESGAQLMIDPAELDWGSVIGNTMDHGVGYTPYGDHAMWRCGMEVVLPDGEVLRTGMGGLPESEAWHLYAGGIGPSVEGLFEQSNYGICTRMGMQLMPKPESAVTFAITFPREEDLAAIMEITLPLRIGMAPIQSVPIVRNIVFDAACVSRRDEWQQDPGPLTAEAKQRMIDALDSGYWILYGTCYGPRWQVDRYLEIIEGAYSQIEGARFETNETLPPAFGDRRADLLHARHLLNTGVPNRHSAAVFDWFPNAGHFFYAPVSAPSGPDAATQFSDTQRISDAYGKDYLAQFIIGLREMHHICLPLYDVTDQRSRAETLQMTRELITTGAQEGYGIYRTHNVLAEQVVETYRFNDHIQRAFAERIKDALDPNGILNPGKSGIWPERLRPNRSSR</sequence>
<keyword evidence="4" id="KW-0560">Oxidoreductase</keyword>
<evidence type="ECO:0000313" key="6">
    <source>
        <dbReference type="EMBL" id="KTR86179.1"/>
    </source>
</evidence>
<dbReference type="Gene3D" id="3.30.43.10">
    <property type="entry name" value="Uridine Diphospho-n-acetylenolpyruvylglucosamine Reductase, domain 2"/>
    <property type="match status" value="1"/>
</dbReference>
<dbReference type="GO" id="GO:1903457">
    <property type="term" value="P:lactate catabolic process"/>
    <property type="evidence" value="ECO:0007669"/>
    <property type="project" value="TreeGrafter"/>
</dbReference>
<dbReference type="AlphaFoldDB" id="A0A147ENY7"/>
<dbReference type="InterPro" id="IPR016171">
    <property type="entry name" value="Vanillyl_alc_oxidase_C-sub2"/>
</dbReference>
<comment type="cofactor">
    <cofactor evidence="1">
        <name>FAD</name>
        <dbReference type="ChEBI" id="CHEBI:57692"/>
    </cofactor>
</comment>
<dbReference type="InterPro" id="IPR016170">
    <property type="entry name" value="Cytok_DH_C_sf"/>
</dbReference>
<dbReference type="InterPro" id="IPR016169">
    <property type="entry name" value="FAD-bd_PCMH_sub2"/>
</dbReference>
<dbReference type="GO" id="GO:0071949">
    <property type="term" value="F:FAD binding"/>
    <property type="evidence" value="ECO:0007669"/>
    <property type="project" value="InterPro"/>
</dbReference>
<evidence type="ECO:0000256" key="1">
    <source>
        <dbReference type="ARBA" id="ARBA00001974"/>
    </source>
</evidence>
<reference evidence="6 7" key="1">
    <citation type="journal article" date="2016" name="Front. Microbiol.">
        <title>Genomic Resource of Rice Seed Associated Bacteria.</title>
        <authorList>
            <person name="Midha S."/>
            <person name="Bansal K."/>
            <person name="Sharma S."/>
            <person name="Kumar N."/>
            <person name="Patil P.P."/>
            <person name="Chaudhry V."/>
            <person name="Patil P.B."/>
        </authorList>
    </citation>
    <scope>NUCLEOTIDE SEQUENCE [LARGE SCALE GENOMIC DNA]</scope>
    <source>
        <strain evidence="6 7">NS354</strain>
    </source>
</reference>
<dbReference type="Proteomes" id="UP000070810">
    <property type="component" value="Unassembled WGS sequence"/>
</dbReference>
<dbReference type="OrthoDB" id="9811557at2"/>
<dbReference type="GO" id="GO:0004458">
    <property type="term" value="F:D-lactate dehydrogenase (cytochrome) activity"/>
    <property type="evidence" value="ECO:0007669"/>
    <property type="project" value="TreeGrafter"/>
</dbReference>
<evidence type="ECO:0000313" key="7">
    <source>
        <dbReference type="Proteomes" id="UP000070810"/>
    </source>
</evidence>
<dbReference type="InterPro" id="IPR016167">
    <property type="entry name" value="FAD-bd_PCMH_sub1"/>
</dbReference>
<dbReference type="Pfam" id="PF01565">
    <property type="entry name" value="FAD_binding_4"/>
    <property type="match status" value="1"/>
</dbReference>
<name>A0A147ENY7_9MICO</name>
<dbReference type="SUPFAM" id="SSF55103">
    <property type="entry name" value="FAD-linked oxidases, C-terminal domain"/>
    <property type="match status" value="1"/>
</dbReference>
<feature type="domain" description="FAD-binding PCMH-type" evidence="5">
    <location>
        <begin position="61"/>
        <end position="248"/>
    </location>
</feature>
<dbReference type="InterPro" id="IPR006094">
    <property type="entry name" value="Oxid_FAD_bind_N"/>
</dbReference>
<evidence type="ECO:0000256" key="2">
    <source>
        <dbReference type="ARBA" id="ARBA00022630"/>
    </source>
</evidence>
<comment type="caution">
    <text evidence="6">The sequence shown here is derived from an EMBL/GenBank/DDBJ whole genome shotgun (WGS) entry which is preliminary data.</text>
</comment>
<dbReference type="PANTHER" id="PTHR11748:SF114">
    <property type="entry name" value="ARYL-ALCOHOL OXIDASE VANILLYL-ALCOHOL OXIDASE (AFU_ORTHOLOGUE AFUA_3G09500)-RELATED"/>
    <property type="match status" value="1"/>
</dbReference>
<proteinExistence type="predicted"/>
<dbReference type="Gene3D" id="3.40.462.10">
    <property type="entry name" value="FAD-linked oxidases, C-terminal domain"/>
    <property type="match status" value="1"/>
</dbReference>
<dbReference type="InterPro" id="IPR016164">
    <property type="entry name" value="FAD-linked_Oxase-like_C"/>
</dbReference>
<protein>
    <recommendedName>
        <fullName evidence="5">FAD-binding PCMH-type domain-containing protein</fullName>
    </recommendedName>
</protein>
<evidence type="ECO:0000256" key="4">
    <source>
        <dbReference type="ARBA" id="ARBA00023002"/>
    </source>
</evidence>
<dbReference type="EMBL" id="LDRK01000026">
    <property type="protein sequence ID" value="KTR86179.1"/>
    <property type="molecule type" value="Genomic_DNA"/>
</dbReference>
<dbReference type="Gene3D" id="1.10.45.10">
    <property type="entry name" value="Vanillyl-alcohol Oxidase, Chain A, domain 4"/>
    <property type="match status" value="1"/>
</dbReference>
<dbReference type="PROSITE" id="PS51387">
    <property type="entry name" value="FAD_PCMH"/>
    <property type="match status" value="1"/>
</dbReference>
<dbReference type="InterPro" id="IPR036318">
    <property type="entry name" value="FAD-bd_PCMH-like_sf"/>
</dbReference>
<organism evidence="6 7">
    <name type="scientific">Leucobacter chromiiresistens</name>
    <dbReference type="NCBI Taxonomy" id="1079994"/>
    <lineage>
        <taxon>Bacteria</taxon>
        <taxon>Bacillati</taxon>
        <taxon>Actinomycetota</taxon>
        <taxon>Actinomycetes</taxon>
        <taxon>Micrococcales</taxon>
        <taxon>Microbacteriaceae</taxon>
        <taxon>Leucobacter</taxon>
    </lineage>
</organism>
<dbReference type="GO" id="GO:0008720">
    <property type="term" value="F:D-lactate dehydrogenase (NAD+) activity"/>
    <property type="evidence" value="ECO:0007669"/>
    <property type="project" value="TreeGrafter"/>
</dbReference>
<dbReference type="InterPro" id="IPR016166">
    <property type="entry name" value="FAD-bd_PCMH"/>
</dbReference>
<dbReference type="RefSeq" id="WP_058593604.1">
    <property type="nucleotide sequence ID" value="NZ_LDRK01000026.1"/>
</dbReference>
<gene>
    <name evidence="6" type="ORF">NS354_05610</name>
</gene>
<evidence type="ECO:0000256" key="3">
    <source>
        <dbReference type="ARBA" id="ARBA00022827"/>
    </source>
</evidence>
<dbReference type="PATRIC" id="fig|1079994.3.peg.1211"/>
<keyword evidence="2" id="KW-0285">Flavoprotein</keyword>
<keyword evidence="7" id="KW-1185">Reference proteome</keyword>
<dbReference type="InterPro" id="IPR004113">
    <property type="entry name" value="FAD-bd_oxidored_4_C"/>
</dbReference>